<name>A0A1V6QHS7_9EURO</name>
<dbReference type="EMBL" id="MDYN01000003">
    <property type="protein sequence ID" value="OQD88784.1"/>
    <property type="molecule type" value="Genomic_DNA"/>
</dbReference>
<dbReference type="AlphaFoldDB" id="A0A1V6QHS7"/>
<reference evidence="3" key="1">
    <citation type="journal article" date="2017" name="Nat. Microbiol.">
        <title>Global analysis of biosynthetic gene clusters reveals vast potential of secondary metabolite production in Penicillium species.</title>
        <authorList>
            <person name="Nielsen J.C."/>
            <person name="Grijseels S."/>
            <person name="Prigent S."/>
            <person name="Ji B."/>
            <person name="Dainat J."/>
            <person name="Nielsen K.F."/>
            <person name="Frisvad J.C."/>
            <person name="Workman M."/>
            <person name="Nielsen J."/>
        </authorList>
    </citation>
    <scope>NUCLEOTIDE SEQUENCE [LARGE SCALE GENOMIC DNA]</scope>
    <source>
        <strain evidence="3">IBT 31811</strain>
    </source>
</reference>
<sequence>MFTYPPIREQALIRIIESIGQFHCLGSVITYEPTFVVNRLYEILKWNRPWLMVIRERAPIQKKKPKQQEEALEYQKPDDQNGIEESTRLEAVFAYQETEEESNRWNDEWLVRFDQAGGFDFLKE</sequence>
<feature type="region of interest" description="Disordered" evidence="1">
    <location>
        <begin position="61"/>
        <end position="83"/>
    </location>
</feature>
<accession>A0A1V6QHS7</accession>
<protein>
    <submittedName>
        <fullName evidence="2">Uncharacterized protein</fullName>
    </submittedName>
</protein>
<proteinExistence type="predicted"/>
<comment type="caution">
    <text evidence="2">The sequence shown here is derived from an EMBL/GenBank/DDBJ whole genome shotgun (WGS) entry which is preliminary data.</text>
</comment>
<dbReference type="Proteomes" id="UP000191672">
    <property type="component" value="Unassembled WGS sequence"/>
</dbReference>
<keyword evidence="3" id="KW-1185">Reference proteome</keyword>
<evidence type="ECO:0000256" key="1">
    <source>
        <dbReference type="SAM" id="MobiDB-lite"/>
    </source>
</evidence>
<gene>
    <name evidence="2" type="ORF">PENANT_c003G11276</name>
</gene>
<feature type="compositionally biased region" description="Basic and acidic residues" evidence="1">
    <location>
        <begin position="66"/>
        <end position="79"/>
    </location>
</feature>
<evidence type="ECO:0000313" key="2">
    <source>
        <dbReference type="EMBL" id="OQD88784.1"/>
    </source>
</evidence>
<evidence type="ECO:0000313" key="3">
    <source>
        <dbReference type="Proteomes" id="UP000191672"/>
    </source>
</evidence>
<organism evidence="2 3">
    <name type="scientific">Penicillium antarcticum</name>
    <dbReference type="NCBI Taxonomy" id="416450"/>
    <lineage>
        <taxon>Eukaryota</taxon>
        <taxon>Fungi</taxon>
        <taxon>Dikarya</taxon>
        <taxon>Ascomycota</taxon>
        <taxon>Pezizomycotina</taxon>
        <taxon>Eurotiomycetes</taxon>
        <taxon>Eurotiomycetidae</taxon>
        <taxon>Eurotiales</taxon>
        <taxon>Aspergillaceae</taxon>
        <taxon>Penicillium</taxon>
    </lineage>
</organism>